<evidence type="ECO:0000256" key="1">
    <source>
        <dbReference type="ARBA" id="ARBA00001971"/>
    </source>
</evidence>
<protein>
    <recommendedName>
        <fullName evidence="16">Cytochrome P450</fullName>
    </recommendedName>
</protein>
<dbReference type="Pfam" id="PF00067">
    <property type="entry name" value="p450"/>
    <property type="match status" value="2"/>
</dbReference>
<dbReference type="PANTHER" id="PTHR24292:SF54">
    <property type="entry name" value="CYP9F3-RELATED"/>
    <property type="match status" value="1"/>
</dbReference>
<keyword evidence="7" id="KW-0256">Endoplasmic reticulum</keyword>
<dbReference type="InterPro" id="IPR050476">
    <property type="entry name" value="Insect_CytP450_Detox"/>
</dbReference>
<dbReference type="GO" id="GO:0005506">
    <property type="term" value="F:iron ion binding"/>
    <property type="evidence" value="ECO:0007669"/>
    <property type="project" value="InterPro"/>
</dbReference>
<dbReference type="PANTHER" id="PTHR24292">
    <property type="entry name" value="CYTOCHROME P450"/>
    <property type="match status" value="1"/>
</dbReference>
<dbReference type="PRINTS" id="PR00463">
    <property type="entry name" value="EP450I"/>
</dbReference>
<evidence type="ECO:0000313" key="14">
    <source>
        <dbReference type="EMBL" id="KAJ8953901.1"/>
    </source>
</evidence>
<reference evidence="14" key="1">
    <citation type="journal article" date="2023" name="Insect Mol. Biol.">
        <title>Genome sequencing provides insights into the evolution of gene families encoding plant cell wall-degrading enzymes in longhorned beetles.</title>
        <authorList>
            <person name="Shin N.R."/>
            <person name="Okamura Y."/>
            <person name="Kirsch R."/>
            <person name="Pauchet Y."/>
        </authorList>
    </citation>
    <scope>NUCLEOTIDE SEQUENCE</scope>
    <source>
        <strain evidence="14">AMC_N1</strain>
    </source>
</reference>
<keyword evidence="13" id="KW-1133">Transmembrane helix</keyword>
<evidence type="ECO:0008006" key="16">
    <source>
        <dbReference type="Google" id="ProtNLM"/>
    </source>
</evidence>
<evidence type="ECO:0000256" key="5">
    <source>
        <dbReference type="ARBA" id="ARBA00022617"/>
    </source>
</evidence>
<dbReference type="InterPro" id="IPR001128">
    <property type="entry name" value="Cyt_P450"/>
</dbReference>
<dbReference type="SUPFAM" id="SSF48264">
    <property type="entry name" value="Cytochrome P450"/>
    <property type="match status" value="2"/>
</dbReference>
<dbReference type="PROSITE" id="PS00086">
    <property type="entry name" value="CYTOCHROME_P450"/>
    <property type="match status" value="2"/>
</dbReference>
<keyword evidence="13" id="KW-0812">Transmembrane</keyword>
<dbReference type="GO" id="GO:0016705">
    <property type="term" value="F:oxidoreductase activity, acting on paired donors, with incorporation or reduction of molecular oxygen"/>
    <property type="evidence" value="ECO:0007669"/>
    <property type="project" value="InterPro"/>
</dbReference>
<keyword evidence="5" id="KW-0349">Heme</keyword>
<dbReference type="CDD" id="cd11056">
    <property type="entry name" value="CYP6-like"/>
    <property type="match status" value="2"/>
</dbReference>
<evidence type="ECO:0000256" key="3">
    <source>
        <dbReference type="ARBA" id="ARBA00004406"/>
    </source>
</evidence>
<dbReference type="AlphaFoldDB" id="A0AAV8YTC2"/>
<comment type="caution">
    <text evidence="14">The sequence shown here is derived from an EMBL/GenBank/DDBJ whole genome shotgun (WGS) entry which is preliminary data.</text>
</comment>
<dbReference type="Gene3D" id="1.10.630.10">
    <property type="entry name" value="Cytochrome P450"/>
    <property type="match status" value="2"/>
</dbReference>
<evidence type="ECO:0000256" key="12">
    <source>
        <dbReference type="ARBA" id="ARBA00023136"/>
    </source>
</evidence>
<evidence type="ECO:0000256" key="10">
    <source>
        <dbReference type="ARBA" id="ARBA00023004"/>
    </source>
</evidence>
<evidence type="ECO:0000256" key="11">
    <source>
        <dbReference type="ARBA" id="ARBA00023033"/>
    </source>
</evidence>
<gene>
    <name evidence="14" type="ORF">NQ318_019141</name>
</gene>
<dbReference type="InterPro" id="IPR017972">
    <property type="entry name" value="Cyt_P450_CS"/>
</dbReference>
<keyword evidence="10" id="KW-0408">Iron</keyword>
<feature type="transmembrane region" description="Helical" evidence="13">
    <location>
        <begin position="523"/>
        <end position="542"/>
    </location>
</feature>
<comment type="subcellular location">
    <subcellularLocation>
        <location evidence="3">Endoplasmic reticulum membrane</location>
        <topology evidence="3">Peripheral membrane protein</topology>
    </subcellularLocation>
    <subcellularLocation>
        <location evidence="2">Microsome membrane</location>
        <topology evidence="2">Peripheral membrane protein</topology>
    </subcellularLocation>
</comment>
<evidence type="ECO:0000256" key="6">
    <source>
        <dbReference type="ARBA" id="ARBA00022723"/>
    </source>
</evidence>
<name>A0AAV8YTC2_9CUCU</name>
<dbReference type="FunFam" id="1.10.630.10:FF:000042">
    <property type="entry name" value="Cytochrome P450"/>
    <property type="match status" value="2"/>
</dbReference>
<evidence type="ECO:0000313" key="15">
    <source>
        <dbReference type="Proteomes" id="UP001162162"/>
    </source>
</evidence>
<keyword evidence="6" id="KW-0479">Metal-binding</keyword>
<keyword evidence="15" id="KW-1185">Reference proteome</keyword>
<accession>A0AAV8YTC2</accession>
<comment type="cofactor">
    <cofactor evidence="1">
        <name>heme</name>
        <dbReference type="ChEBI" id="CHEBI:30413"/>
    </cofactor>
</comment>
<keyword evidence="11" id="KW-0503">Monooxygenase</keyword>
<evidence type="ECO:0000256" key="9">
    <source>
        <dbReference type="ARBA" id="ARBA00023002"/>
    </source>
</evidence>
<keyword evidence="8" id="KW-0492">Microsome</keyword>
<evidence type="ECO:0000256" key="4">
    <source>
        <dbReference type="ARBA" id="ARBA00010617"/>
    </source>
</evidence>
<dbReference type="GO" id="GO:0004497">
    <property type="term" value="F:monooxygenase activity"/>
    <property type="evidence" value="ECO:0007669"/>
    <property type="project" value="UniProtKB-KW"/>
</dbReference>
<dbReference type="PRINTS" id="PR00385">
    <property type="entry name" value="P450"/>
</dbReference>
<organism evidence="14 15">
    <name type="scientific">Aromia moschata</name>
    <dbReference type="NCBI Taxonomy" id="1265417"/>
    <lineage>
        <taxon>Eukaryota</taxon>
        <taxon>Metazoa</taxon>
        <taxon>Ecdysozoa</taxon>
        <taxon>Arthropoda</taxon>
        <taxon>Hexapoda</taxon>
        <taxon>Insecta</taxon>
        <taxon>Pterygota</taxon>
        <taxon>Neoptera</taxon>
        <taxon>Endopterygota</taxon>
        <taxon>Coleoptera</taxon>
        <taxon>Polyphaga</taxon>
        <taxon>Cucujiformia</taxon>
        <taxon>Chrysomeloidea</taxon>
        <taxon>Cerambycidae</taxon>
        <taxon>Cerambycinae</taxon>
        <taxon>Callichromatini</taxon>
        <taxon>Aromia</taxon>
    </lineage>
</organism>
<evidence type="ECO:0000256" key="13">
    <source>
        <dbReference type="SAM" id="Phobius"/>
    </source>
</evidence>
<comment type="similarity">
    <text evidence="4">Belongs to the cytochrome P450 family.</text>
</comment>
<dbReference type="EMBL" id="JAPWTK010000052">
    <property type="protein sequence ID" value="KAJ8953901.1"/>
    <property type="molecule type" value="Genomic_DNA"/>
</dbReference>
<feature type="transmembrane region" description="Helical" evidence="13">
    <location>
        <begin position="733"/>
        <end position="751"/>
    </location>
</feature>
<proteinExistence type="inferred from homology"/>
<evidence type="ECO:0000256" key="8">
    <source>
        <dbReference type="ARBA" id="ARBA00022848"/>
    </source>
</evidence>
<dbReference type="GO" id="GO:0005789">
    <property type="term" value="C:endoplasmic reticulum membrane"/>
    <property type="evidence" value="ECO:0007669"/>
    <property type="project" value="UniProtKB-SubCell"/>
</dbReference>
<evidence type="ECO:0000256" key="7">
    <source>
        <dbReference type="ARBA" id="ARBA00022824"/>
    </source>
</evidence>
<keyword evidence="12 13" id="KW-0472">Membrane</keyword>
<dbReference type="InterPro" id="IPR036396">
    <property type="entry name" value="Cyt_P450_sf"/>
</dbReference>
<dbReference type="GO" id="GO:0020037">
    <property type="term" value="F:heme binding"/>
    <property type="evidence" value="ECO:0007669"/>
    <property type="project" value="InterPro"/>
</dbReference>
<dbReference type="Proteomes" id="UP001162162">
    <property type="component" value="Unassembled WGS sequence"/>
</dbReference>
<evidence type="ECO:0000256" key="2">
    <source>
        <dbReference type="ARBA" id="ARBA00004174"/>
    </source>
</evidence>
<sequence>MWLIIIAVAVIAALVYAYLVRFYSFWKNKGVQQGKTTFIFGDNWDTVFGKYSSADLVRYVYNKCPGTRYSGMYSFIVPLLIVKDPDLIKRVTVKDFDHFTDHLTFIAPEFDTLWSKNLFALKGQKWREMRNILSPSFTSSKMKAMFVLIVECAENFVQHFLNKNEEIITVELKDIFTRFTNDMIASIAFGIKVDSLAEPNNEFYLKGKQVTDISSPSKTIQWLLYKLVPQLNKIKKVTVFDDVVANFFRNVVDETLKMRGGERDLRKGEQKQDDKDVIDTGFATAQDSATVNEKLTVNLTNEDITAQALIFFFAGFDSISSLICFSSYEIAINQNIQNRLRQEIRETLKDCGGKLTYDGLMKMKYLDMIISETLRKWPTNVAVDRVCTKAYTIDPVSPDEKPVHLEEGVYLWLPLFAIHRDPEYYPDPERFDPERFSDENKGNIRPYTYFPFGLGPRNCIGSRLALLEAKTLLFYLILNFEIVPVKESVIPVKISQRSFQLSAQDGFWFGLKRIVIYIIENHTMLGIILGTVLFLVVFYYIAVKPYDYWRDKGVKQGKPLWLLGDTWRTLFRIHNLYDSMVYLYNLCPGTRYSGMYDFTIPSLIIRDPDLIKQVTVKDFDHFVDHRAIIPEGVDPVWTSNLIGLKGQKWREMRAILSPSFTTSKMRAMFVLIEECGANFVQYFLDKGEDTVSIELKDTCRRFANDVIATTAFGVKVDSLKDRDNEFYRMGKEATNFTGFVMFLKVVGYLLFPRLFGALKVKIFSGEVGDFFVNLVDETIKVREEKGIVRPDMIHLMMEAQKGIQKQEESPTIDTGFATAQESDIVKTNDKQLKNITNADIASQALIFFLAGFDTVSTHMCFLMYELAMNFDIQEKLREEVRETLKECGGKLTYEGISKMKYMDMVISEALRKWPPAVATDRVCTKPYTIEPKMPGEKPVQLKEGSTLFFPLYAIHQDPEYYPDPERFDPERFNEENKQNIKPYTYFPFGLGPRNCIGSRFALLEVKTTIFHLLLHFQLVPVEKTMIPLKISKKTVTISFDGGLWIGLKRLKE</sequence>
<keyword evidence="9" id="KW-0560">Oxidoreductase</keyword>
<dbReference type="InterPro" id="IPR002401">
    <property type="entry name" value="Cyt_P450_E_grp-I"/>
</dbReference>